<dbReference type="InterPro" id="IPR002470">
    <property type="entry name" value="Peptidase_S9A"/>
</dbReference>
<dbReference type="InterPro" id="IPR029058">
    <property type="entry name" value="AB_hydrolase_fold"/>
</dbReference>
<dbReference type="OrthoDB" id="248387at2759"/>
<dbReference type="PANTHER" id="PTHR11757:SF14">
    <property type="entry name" value="PROLYL ENDOPEPTIDASE"/>
    <property type="match status" value="1"/>
</dbReference>
<dbReference type="HOGENOM" id="CLU_011290_0_2_1"/>
<dbReference type="PANTHER" id="PTHR11757">
    <property type="entry name" value="PROTEASE FAMILY S9A OLIGOPEPTIDASE"/>
    <property type="match status" value="1"/>
</dbReference>
<keyword evidence="5 7" id="KW-0720">Serine protease</keyword>
<evidence type="ECO:0000313" key="11">
    <source>
        <dbReference type="EnsemblPlants" id="KQJ88138"/>
    </source>
</evidence>
<keyword evidence="12" id="KW-1185">Reference proteome</keyword>
<dbReference type="GeneID" id="100839121"/>
<comment type="function">
    <text evidence="6">Serine peptidase whose precise substrate specificity remains unclear. Does not cleave peptides after a arginine or lysine residue. Regulates trans-Golgi network morphology and sorting by regulating the membrane binding of the AP-1 complex. May play a role in the regulation of synaptic vesicle exocytosis.</text>
</comment>
<gene>
    <name evidence="11" type="primary">LOC100839121</name>
    <name evidence="10" type="ORF">BRADI_4g15760v3</name>
</gene>
<organism evidence="10">
    <name type="scientific">Brachypodium distachyon</name>
    <name type="common">Purple false brome</name>
    <name type="synonym">Trachynia distachya</name>
    <dbReference type="NCBI Taxonomy" id="15368"/>
    <lineage>
        <taxon>Eukaryota</taxon>
        <taxon>Viridiplantae</taxon>
        <taxon>Streptophyta</taxon>
        <taxon>Embryophyta</taxon>
        <taxon>Tracheophyta</taxon>
        <taxon>Spermatophyta</taxon>
        <taxon>Magnoliopsida</taxon>
        <taxon>Liliopsida</taxon>
        <taxon>Poales</taxon>
        <taxon>Poaceae</taxon>
        <taxon>BOP clade</taxon>
        <taxon>Pooideae</taxon>
        <taxon>Stipodae</taxon>
        <taxon>Brachypodieae</taxon>
        <taxon>Brachypodium</taxon>
    </lineage>
</organism>
<dbReference type="EMBL" id="CM000883">
    <property type="protein sequence ID" value="KQJ88138.1"/>
    <property type="molecule type" value="Genomic_DNA"/>
</dbReference>
<dbReference type="Gramene" id="KQJ88138">
    <property type="protein sequence ID" value="KQJ88138"/>
    <property type="gene ID" value="BRADI_4g15760v3"/>
</dbReference>
<dbReference type="InterPro" id="IPR051543">
    <property type="entry name" value="Serine_Peptidase_S9A"/>
</dbReference>
<dbReference type="OMA" id="NGYWYIT"/>
<reference evidence="10" key="2">
    <citation type="submission" date="2017-06" db="EMBL/GenBank/DDBJ databases">
        <title>WGS assembly of Brachypodium distachyon.</title>
        <authorList>
            <consortium name="The International Brachypodium Initiative"/>
            <person name="Lucas S."/>
            <person name="Harmon-Smith M."/>
            <person name="Lail K."/>
            <person name="Tice H."/>
            <person name="Grimwood J."/>
            <person name="Bruce D."/>
            <person name="Barry K."/>
            <person name="Shu S."/>
            <person name="Lindquist E."/>
            <person name="Wang M."/>
            <person name="Pitluck S."/>
            <person name="Vogel J.P."/>
            <person name="Garvin D.F."/>
            <person name="Mockler T.C."/>
            <person name="Schmutz J."/>
            <person name="Rokhsar D."/>
            <person name="Bevan M.W."/>
        </authorList>
    </citation>
    <scope>NUCLEOTIDE SEQUENCE</scope>
    <source>
        <strain evidence="10">Bd21</strain>
    </source>
</reference>
<dbReference type="eggNOG" id="KOG2237">
    <property type="taxonomic scope" value="Eukaryota"/>
</dbReference>
<dbReference type="Gene3D" id="3.40.50.1820">
    <property type="entry name" value="alpha/beta hydrolase"/>
    <property type="match status" value="1"/>
</dbReference>
<feature type="domain" description="Peptidase S9A N-terminal" evidence="9">
    <location>
        <begin position="11"/>
        <end position="420"/>
    </location>
</feature>
<evidence type="ECO:0000256" key="6">
    <source>
        <dbReference type="ARBA" id="ARBA00045448"/>
    </source>
</evidence>
<dbReference type="MEROPS" id="S09.010"/>
<dbReference type="RefSeq" id="XP_003575942.1">
    <property type="nucleotide sequence ID" value="XM_003575894.4"/>
</dbReference>
<evidence type="ECO:0000256" key="7">
    <source>
        <dbReference type="RuleBase" id="RU368024"/>
    </source>
</evidence>
<dbReference type="SUPFAM" id="SSF53474">
    <property type="entry name" value="alpha/beta-Hydrolases"/>
    <property type="match status" value="1"/>
</dbReference>
<evidence type="ECO:0000256" key="3">
    <source>
        <dbReference type="ARBA" id="ARBA00022670"/>
    </source>
</evidence>
<protein>
    <recommendedName>
        <fullName evidence="7">Prolyl endopeptidase</fullName>
        <ecNumber evidence="7">3.4.21.-</ecNumber>
    </recommendedName>
</protein>
<dbReference type="Pfam" id="PF00326">
    <property type="entry name" value="Peptidase_S9"/>
    <property type="match status" value="1"/>
</dbReference>
<reference evidence="10 11" key="1">
    <citation type="journal article" date="2010" name="Nature">
        <title>Genome sequencing and analysis of the model grass Brachypodium distachyon.</title>
        <authorList>
            <consortium name="International Brachypodium Initiative"/>
        </authorList>
    </citation>
    <scope>NUCLEOTIDE SEQUENCE [LARGE SCALE GENOMIC DNA]</scope>
    <source>
        <strain evidence="10 11">Bd21</strain>
    </source>
</reference>
<evidence type="ECO:0000256" key="1">
    <source>
        <dbReference type="ARBA" id="ARBA00001070"/>
    </source>
</evidence>
<feature type="domain" description="Peptidase S9 prolyl oligopeptidase catalytic" evidence="8">
    <location>
        <begin position="486"/>
        <end position="703"/>
    </location>
</feature>
<reference evidence="11" key="3">
    <citation type="submission" date="2018-08" db="UniProtKB">
        <authorList>
            <consortium name="EnsemblPlants"/>
        </authorList>
    </citation>
    <scope>IDENTIFICATION</scope>
    <source>
        <strain evidence="11">cv. Bd21</strain>
    </source>
</reference>
<dbReference type="AlphaFoldDB" id="I1IKY5"/>
<accession>I1IKY5</accession>
<dbReference type="Pfam" id="PF02897">
    <property type="entry name" value="Peptidase_S9_N"/>
    <property type="match status" value="1"/>
</dbReference>
<dbReference type="EnsemblPlants" id="KQJ88138">
    <property type="protein sequence ID" value="KQJ88138"/>
    <property type="gene ID" value="BRADI_4g15760v3"/>
</dbReference>
<dbReference type="PRINTS" id="PR00862">
    <property type="entry name" value="PROLIGOPTASE"/>
</dbReference>
<dbReference type="GO" id="GO:0006508">
    <property type="term" value="P:proteolysis"/>
    <property type="evidence" value="ECO:0007669"/>
    <property type="project" value="UniProtKB-KW"/>
</dbReference>
<evidence type="ECO:0000313" key="10">
    <source>
        <dbReference type="EMBL" id="KQJ88138.1"/>
    </source>
</evidence>
<dbReference type="STRING" id="15368.I1IKY5"/>
<dbReference type="InterPro" id="IPR001375">
    <property type="entry name" value="Peptidase_S9_cat"/>
</dbReference>
<evidence type="ECO:0000256" key="2">
    <source>
        <dbReference type="ARBA" id="ARBA00005228"/>
    </source>
</evidence>
<evidence type="ECO:0000259" key="8">
    <source>
        <dbReference type="Pfam" id="PF00326"/>
    </source>
</evidence>
<sequence>MAAAAPGARKVPRELAEHGDVRVDGYYWLRDDSRSDPDVLAHIRAENDYTAALMSDVKQLEDEIFSEIRGRIKEDDTDAPLRRGQYYYYERTLTGKEYVQHCRRLVPTDGPTTVDDVMPSGPNAPDEHILLDENVKAGGHDYYSIGAFKVSPSSKLVAYAEDTKGDEIYTVYVIDAESGKYVEQQLEGITSDIEWAGDDYLVYITIDRIHRPDKVWLHKLGSDQSDDICLYHEKDDMFSLALQASESNQYLFVGSESKNTSFIFYLDISKRRNKELAILTPCVYGIDTTASHSGNNFYIKRRSKEFYNSELVACPLNNIAEVTVLLPHRESVKIQDFQLFENHIAVYERENGLPKVTVYGLQANGESVGELQGGRVIDFFDPAYAVEPEESQFHSSIIRFHYSSLETPPSVFDYDMDSGVCVLKKINTVLGGFDASNYVSERKWAAASDGTQIPISILYRKDLVKLDGSDPMLLYGFGSYEVCVDPSFSGSIFSLADRGFVYAIAHVRGGGEMGRKWYEDGKLLKKKNTFTDFIACTEHLIQSKYSSKEKICINGKSAGGLLIGAVLNMRPDLFKAAVVGVPFVDVLTTMLDPTIPLTTAEWEEWGDPRKEEYYFYMKSYSPVDNVKAQEYPHILVTAGLNDPCVMYSEPAKFVAKLRELKTGDNLVLFKCELGAGHNSKSGRFEKLREDAFAYAFILKALGMTHKA</sequence>
<dbReference type="KEGG" id="bdi:100839121"/>
<evidence type="ECO:0000259" key="9">
    <source>
        <dbReference type="Pfam" id="PF02897"/>
    </source>
</evidence>
<dbReference type="InterPro" id="IPR023302">
    <property type="entry name" value="Pept_S9A_N"/>
</dbReference>
<dbReference type="Proteomes" id="UP000008810">
    <property type="component" value="Chromosome 4"/>
</dbReference>
<evidence type="ECO:0000256" key="4">
    <source>
        <dbReference type="ARBA" id="ARBA00022801"/>
    </source>
</evidence>
<name>I1IKY5_BRADI</name>
<evidence type="ECO:0000313" key="12">
    <source>
        <dbReference type="Proteomes" id="UP000008810"/>
    </source>
</evidence>
<evidence type="ECO:0000256" key="5">
    <source>
        <dbReference type="ARBA" id="ARBA00022825"/>
    </source>
</evidence>
<comment type="catalytic activity">
    <reaction evidence="1">
        <text>Hydrolysis of Pro-|-Xaa &gt;&gt; Ala-|-Xaa in oligopeptides.</text>
        <dbReference type="EC" id="3.4.21.26"/>
    </reaction>
</comment>
<proteinExistence type="inferred from homology"/>
<dbReference type="SUPFAM" id="SSF50993">
    <property type="entry name" value="Peptidase/esterase 'gauge' domain"/>
    <property type="match status" value="1"/>
</dbReference>
<keyword evidence="4 7" id="KW-0378">Hydrolase</keyword>
<keyword evidence="3 7" id="KW-0645">Protease</keyword>
<dbReference type="Gene3D" id="2.130.10.120">
    <property type="entry name" value="Prolyl oligopeptidase, N-terminal domain"/>
    <property type="match status" value="1"/>
</dbReference>
<dbReference type="EC" id="3.4.21.-" evidence="7"/>
<dbReference type="GO" id="GO:0004252">
    <property type="term" value="F:serine-type endopeptidase activity"/>
    <property type="evidence" value="ECO:0007669"/>
    <property type="project" value="UniProtKB-UniRule"/>
</dbReference>
<comment type="similarity">
    <text evidence="2 7">Belongs to the peptidase S9A family.</text>
</comment>
<dbReference type="FunFam" id="3.40.50.1820:FF:000005">
    <property type="entry name" value="Prolyl endopeptidase"/>
    <property type="match status" value="1"/>
</dbReference>